<evidence type="ECO:0000256" key="2">
    <source>
        <dbReference type="ARBA" id="ARBA00022692"/>
    </source>
</evidence>
<feature type="domain" description="Sugar phosphate transporter" evidence="6">
    <location>
        <begin position="285"/>
        <end position="408"/>
    </location>
</feature>
<feature type="transmembrane region" description="Helical" evidence="5">
    <location>
        <begin position="54"/>
        <end position="79"/>
    </location>
</feature>
<feature type="domain" description="Sugar phosphate transporter" evidence="6">
    <location>
        <begin position="29"/>
        <end position="229"/>
    </location>
</feature>
<keyword evidence="3 5" id="KW-1133">Transmembrane helix</keyword>
<accession>A0A1E4RWT1</accession>
<comment type="subcellular location">
    <subcellularLocation>
        <location evidence="1">Membrane</location>
        <topology evidence="1">Multi-pass membrane protein</topology>
    </subcellularLocation>
</comment>
<feature type="transmembrane region" description="Helical" evidence="5">
    <location>
        <begin position="200"/>
        <end position="219"/>
    </location>
</feature>
<dbReference type="Pfam" id="PF03151">
    <property type="entry name" value="TPT"/>
    <property type="match status" value="2"/>
</dbReference>
<dbReference type="EMBL" id="CDQK01000005">
    <property type="protein sequence ID" value="CEP23976.1"/>
    <property type="molecule type" value="Genomic_DNA"/>
</dbReference>
<accession>A0A0H5C767</accession>
<reference evidence="8 10" key="3">
    <citation type="journal article" date="2016" name="Proc. Natl. Acad. Sci. U.S.A.">
        <title>Comparative genomics of biotechnologically important yeasts.</title>
        <authorList>
            <person name="Riley R."/>
            <person name="Haridas S."/>
            <person name="Wolfe K.H."/>
            <person name="Lopes M.R."/>
            <person name="Hittinger C.T."/>
            <person name="Goeker M."/>
            <person name="Salamov A.A."/>
            <person name="Wisecaver J.H."/>
            <person name="Long T.M."/>
            <person name="Calvey C.H."/>
            <person name="Aerts A.L."/>
            <person name="Barry K.W."/>
            <person name="Choi C."/>
            <person name="Clum A."/>
            <person name="Coughlan A.Y."/>
            <person name="Deshpande S."/>
            <person name="Douglass A.P."/>
            <person name="Hanson S.J."/>
            <person name="Klenk H.-P."/>
            <person name="LaButti K.M."/>
            <person name="Lapidus A."/>
            <person name="Lindquist E.A."/>
            <person name="Lipzen A.M."/>
            <person name="Meier-Kolthoff J.P."/>
            <person name="Ohm R.A."/>
            <person name="Otillar R.P."/>
            <person name="Pangilinan J.L."/>
            <person name="Peng Y."/>
            <person name="Rokas A."/>
            <person name="Rosa C.A."/>
            <person name="Scheuner C."/>
            <person name="Sibirny A.A."/>
            <person name="Slot J.C."/>
            <person name="Stielow J.B."/>
            <person name="Sun H."/>
            <person name="Kurtzman C.P."/>
            <person name="Blackwell M."/>
            <person name="Grigoriev I.V."/>
            <person name="Jeffries T.W."/>
        </authorList>
    </citation>
    <scope>NUCLEOTIDE SEQUENCE [LARGE SCALE GENOMIC DNA]</scope>
    <source>
        <strain evidence="10">ATCC 18201 / CBS 1600 / BCRC 20928 / JCM 3617 / NBRC 0987 / NRRL Y-1542</strain>
        <strain evidence="8">NRRL Y-1542</strain>
    </source>
</reference>
<dbReference type="GO" id="GO:0016020">
    <property type="term" value="C:membrane"/>
    <property type="evidence" value="ECO:0007669"/>
    <property type="project" value="UniProtKB-SubCell"/>
</dbReference>
<dbReference type="AlphaFoldDB" id="A0A0H5C767"/>
<sequence>MSDSFASVRSRLWDFSHMLMMPIEKHLGVILTCLLWYTVSSVSSQVTKTILNQFPFPLALGECQFVLVSLLCITTMVILGRMKWMHAMFPPGSVPPLDSGAGAIVKPTRHLLITVLPLSCFQFLGKLFSHSATALVPVSTVAGVKTLSPLLLVVAYRVLYKVPFAMATYISLLPLLCGVLLIVMADTKDTLVTTTASDRYIGILYAVISLFIFVGQNIYGKTVFTFNQKHVNDPTELALPHEDKSSTLPITRTDREQEKEQELHDNEVNYQLEVEKSSLTKFPKIRNKYDKLTLLLYCSILGALLSLPWFLYIEAPQFLRLTAAEEDITEAHLVTIPWGLLMINGCSHFLQSLIVFHLLGAIPAVSYSIASMMKKITVIVVSMIYTGNPVTTLQFFGILLTGTGLFAYDRWGGTT</sequence>
<dbReference type="PANTHER" id="PTHR11132">
    <property type="entry name" value="SOLUTE CARRIER FAMILY 35"/>
    <property type="match status" value="1"/>
</dbReference>
<keyword evidence="4 5" id="KW-0472">Membrane</keyword>
<dbReference type="GeneID" id="30990035"/>
<evidence type="ECO:0000256" key="3">
    <source>
        <dbReference type="ARBA" id="ARBA00022989"/>
    </source>
</evidence>
<name>A0A0H5C767_CYBJN</name>
<proteinExistence type="predicted"/>
<feature type="transmembrane region" description="Helical" evidence="5">
    <location>
        <begin position="349"/>
        <end position="370"/>
    </location>
</feature>
<evidence type="ECO:0000259" key="6">
    <source>
        <dbReference type="Pfam" id="PF03151"/>
    </source>
</evidence>
<evidence type="ECO:0000313" key="8">
    <source>
        <dbReference type="EMBL" id="ODV71733.1"/>
    </source>
</evidence>
<feature type="transmembrane region" description="Helical" evidence="5">
    <location>
        <begin position="294"/>
        <end position="312"/>
    </location>
</feature>
<reference evidence="9" key="2">
    <citation type="journal article" date="2015" name="J. Biotechnol.">
        <title>The structure of the Cyberlindnera jadinii genome and its relation to Candida utilis analyzed by the occurrence of single nucleotide polymorphisms.</title>
        <authorList>
            <person name="Rupp O."/>
            <person name="Brinkrolf K."/>
            <person name="Buerth C."/>
            <person name="Kunigo M."/>
            <person name="Schneider J."/>
            <person name="Jaenicke S."/>
            <person name="Goesmann A."/>
            <person name="Puehler A."/>
            <person name="Jaeger K.-E."/>
            <person name="Ernst J.F."/>
        </authorList>
    </citation>
    <scope>NUCLEOTIDE SEQUENCE [LARGE SCALE GENOMIC DNA]</scope>
    <source>
        <strain evidence="9">ATCC 18201 / CBS 1600 / BCRC 20928 / JCM 3617 / NBRC 0987 / NRRL Y-1542</strain>
    </source>
</reference>
<dbReference type="OrthoDB" id="1588579at2759"/>
<evidence type="ECO:0000313" key="10">
    <source>
        <dbReference type="Proteomes" id="UP000094389"/>
    </source>
</evidence>
<gene>
    <name evidence="7" type="ORF">BN1211_4681</name>
    <name evidence="8" type="ORF">CYBJADRAFT_169098</name>
</gene>
<dbReference type="InterPro" id="IPR004853">
    <property type="entry name" value="Sugar_P_trans_dom"/>
</dbReference>
<reference evidence="7" key="1">
    <citation type="submission" date="2014-12" db="EMBL/GenBank/DDBJ databases">
        <authorList>
            <person name="Jaenicke S."/>
        </authorList>
    </citation>
    <scope>NUCLEOTIDE SEQUENCE [LARGE SCALE GENOMIC DNA]</scope>
    <source>
        <strain evidence="7">CBS1600</strain>
    </source>
</reference>
<dbReference type="OMA" id="YDKLTLM"/>
<dbReference type="InterPro" id="IPR050186">
    <property type="entry name" value="TPT_transporter"/>
</dbReference>
<evidence type="ECO:0000256" key="1">
    <source>
        <dbReference type="ARBA" id="ARBA00004141"/>
    </source>
</evidence>
<feature type="transmembrane region" description="Helical" evidence="5">
    <location>
        <begin position="166"/>
        <end position="185"/>
    </location>
</feature>
<dbReference type="RefSeq" id="XP_020068772.1">
    <property type="nucleotide sequence ID" value="XM_020215639.1"/>
</dbReference>
<evidence type="ECO:0000313" key="9">
    <source>
        <dbReference type="Proteomes" id="UP000038830"/>
    </source>
</evidence>
<dbReference type="EMBL" id="KV453938">
    <property type="protein sequence ID" value="ODV71733.1"/>
    <property type="molecule type" value="Genomic_DNA"/>
</dbReference>
<dbReference type="Proteomes" id="UP000038830">
    <property type="component" value="Unassembled WGS sequence"/>
</dbReference>
<evidence type="ECO:0000256" key="4">
    <source>
        <dbReference type="ARBA" id="ARBA00023136"/>
    </source>
</evidence>
<organism evidence="7 9">
    <name type="scientific">Cyberlindnera jadinii (strain ATCC 18201 / CBS 1600 / BCRC 20928 / JCM 3617 / NBRC 0987 / NRRL Y-1542)</name>
    <name type="common">Torula yeast</name>
    <name type="synonym">Candida utilis</name>
    <dbReference type="NCBI Taxonomy" id="983966"/>
    <lineage>
        <taxon>Eukaryota</taxon>
        <taxon>Fungi</taxon>
        <taxon>Dikarya</taxon>
        <taxon>Ascomycota</taxon>
        <taxon>Saccharomycotina</taxon>
        <taxon>Saccharomycetes</taxon>
        <taxon>Phaffomycetales</taxon>
        <taxon>Phaffomycetaceae</taxon>
        <taxon>Cyberlindnera</taxon>
    </lineage>
</organism>
<protein>
    <submittedName>
        <fullName evidence="8">TPT-domain-containing protein</fullName>
    </submittedName>
</protein>
<dbReference type="Proteomes" id="UP000094389">
    <property type="component" value="Unassembled WGS sequence"/>
</dbReference>
<feature type="transmembrane region" description="Helical" evidence="5">
    <location>
        <begin position="134"/>
        <end position="159"/>
    </location>
</feature>
<keyword evidence="2 5" id="KW-0812">Transmembrane</keyword>
<evidence type="ECO:0000313" key="7">
    <source>
        <dbReference type="EMBL" id="CEP23976.1"/>
    </source>
</evidence>
<keyword evidence="10" id="KW-1185">Reference proteome</keyword>
<evidence type="ECO:0000256" key="5">
    <source>
        <dbReference type="SAM" id="Phobius"/>
    </source>
</evidence>